<proteinExistence type="predicted"/>
<accession>A0ABV4P391</accession>
<dbReference type="Proteomes" id="UP001569428">
    <property type="component" value="Unassembled WGS sequence"/>
</dbReference>
<gene>
    <name evidence="2" type="ORF">ACCI49_18250</name>
</gene>
<evidence type="ECO:0000313" key="3">
    <source>
        <dbReference type="Proteomes" id="UP001569428"/>
    </source>
</evidence>
<comment type="caution">
    <text evidence="2">The sequence shown here is derived from an EMBL/GenBank/DDBJ whole genome shotgun (WGS) entry which is preliminary data.</text>
</comment>
<evidence type="ECO:0000256" key="1">
    <source>
        <dbReference type="SAM" id="SignalP"/>
    </source>
</evidence>
<dbReference type="Gene3D" id="3.10.450.50">
    <property type="match status" value="1"/>
</dbReference>
<sequence length="151" mass="17419">MPKIVFTIMLFVLTIGNTQAQDKPEAFETVEKLLNFLSDADHENMRGTVTESFLLLEHGEVWTIEDLIKAAKPSDTIRTNYYSIIDFDERQDLVTINYWNKANFTSKSKSQDVYWLESAILKKVEGKWLLSQLHSTRLPSGKMPENVVFSQ</sequence>
<protein>
    <submittedName>
        <fullName evidence="2">Nuclear transport factor 2 family protein</fullName>
    </submittedName>
</protein>
<dbReference type="RefSeq" id="WP_371840588.1">
    <property type="nucleotide sequence ID" value="NZ_JBGMEK010000058.1"/>
</dbReference>
<keyword evidence="1" id="KW-0732">Signal</keyword>
<feature type="chain" id="PRO_5047105262" evidence="1">
    <location>
        <begin position="21"/>
        <end position="151"/>
    </location>
</feature>
<keyword evidence="3" id="KW-1185">Reference proteome</keyword>
<organism evidence="2 3">
    <name type="scientific">Microbulbifer epialgicus</name>
    <dbReference type="NCBI Taxonomy" id="393907"/>
    <lineage>
        <taxon>Bacteria</taxon>
        <taxon>Pseudomonadati</taxon>
        <taxon>Pseudomonadota</taxon>
        <taxon>Gammaproteobacteria</taxon>
        <taxon>Cellvibrionales</taxon>
        <taxon>Microbulbiferaceae</taxon>
        <taxon>Microbulbifer</taxon>
    </lineage>
</organism>
<feature type="signal peptide" evidence="1">
    <location>
        <begin position="1"/>
        <end position="20"/>
    </location>
</feature>
<reference evidence="2 3" key="1">
    <citation type="submission" date="2024-08" db="EMBL/GenBank/DDBJ databases">
        <authorList>
            <person name="Ishaq N."/>
        </authorList>
    </citation>
    <scope>NUCLEOTIDE SEQUENCE [LARGE SCALE GENOMIC DNA]</scope>
    <source>
        <strain evidence="2 3">DSM 18651</strain>
    </source>
</reference>
<dbReference type="EMBL" id="JBGMEK010000058">
    <property type="protein sequence ID" value="MFA0812855.1"/>
    <property type="molecule type" value="Genomic_DNA"/>
</dbReference>
<dbReference type="SUPFAM" id="SSF54427">
    <property type="entry name" value="NTF2-like"/>
    <property type="match status" value="1"/>
</dbReference>
<dbReference type="InterPro" id="IPR032710">
    <property type="entry name" value="NTF2-like_dom_sf"/>
</dbReference>
<evidence type="ECO:0000313" key="2">
    <source>
        <dbReference type="EMBL" id="MFA0812855.1"/>
    </source>
</evidence>
<name>A0ABV4P391_9GAMM</name>